<dbReference type="EMBL" id="LXQA010345979">
    <property type="protein sequence ID" value="MCI45578.1"/>
    <property type="molecule type" value="Genomic_DNA"/>
</dbReference>
<dbReference type="Proteomes" id="UP000265520">
    <property type="component" value="Unassembled WGS sequence"/>
</dbReference>
<keyword evidence="2" id="KW-1185">Reference proteome</keyword>
<proteinExistence type="predicted"/>
<name>A0A392S9R0_9FABA</name>
<evidence type="ECO:0000313" key="2">
    <source>
        <dbReference type="Proteomes" id="UP000265520"/>
    </source>
</evidence>
<reference evidence="1 2" key="1">
    <citation type="journal article" date="2018" name="Front. Plant Sci.">
        <title>Red Clover (Trifolium pratense) and Zigzag Clover (T. medium) - A Picture of Genomic Similarities and Differences.</title>
        <authorList>
            <person name="Dluhosova J."/>
            <person name="Istvanek J."/>
            <person name="Nedelnik J."/>
            <person name="Repkova J."/>
        </authorList>
    </citation>
    <scope>NUCLEOTIDE SEQUENCE [LARGE SCALE GENOMIC DNA]</scope>
    <source>
        <strain evidence="2">cv. 10/8</strain>
        <tissue evidence="1">Leaf</tissue>
    </source>
</reference>
<evidence type="ECO:0000313" key="1">
    <source>
        <dbReference type="EMBL" id="MCI45578.1"/>
    </source>
</evidence>
<dbReference type="AlphaFoldDB" id="A0A392S9R0"/>
<sequence length="63" mass="7236">MKVRDAPDASARRALKRTFLMHDPTDWRAAPSSSARRADDRDFQIPQHLLARRAILPARRAID</sequence>
<comment type="caution">
    <text evidence="1">The sequence shown here is derived from an EMBL/GenBank/DDBJ whole genome shotgun (WGS) entry which is preliminary data.</text>
</comment>
<organism evidence="1 2">
    <name type="scientific">Trifolium medium</name>
    <dbReference type="NCBI Taxonomy" id="97028"/>
    <lineage>
        <taxon>Eukaryota</taxon>
        <taxon>Viridiplantae</taxon>
        <taxon>Streptophyta</taxon>
        <taxon>Embryophyta</taxon>
        <taxon>Tracheophyta</taxon>
        <taxon>Spermatophyta</taxon>
        <taxon>Magnoliopsida</taxon>
        <taxon>eudicotyledons</taxon>
        <taxon>Gunneridae</taxon>
        <taxon>Pentapetalae</taxon>
        <taxon>rosids</taxon>
        <taxon>fabids</taxon>
        <taxon>Fabales</taxon>
        <taxon>Fabaceae</taxon>
        <taxon>Papilionoideae</taxon>
        <taxon>50 kb inversion clade</taxon>
        <taxon>NPAAA clade</taxon>
        <taxon>Hologalegina</taxon>
        <taxon>IRL clade</taxon>
        <taxon>Trifolieae</taxon>
        <taxon>Trifolium</taxon>
    </lineage>
</organism>
<accession>A0A392S9R0</accession>
<protein>
    <submittedName>
        <fullName evidence="1">Uncharacterized protein</fullName>
    </submittedName>
</protein>